<organism evidence="1 2">
    <name type="scientific">Allocoleopsis franciscana PCC 7113</name>
    <dbReference type="NCBI Taxonomy" id="1173027"/>
    <lineage>
        <taxon>Bacteria</taxon>
        <taxon>Bacillati</taxon>
        <taxon>Cyanobacteriota</taxon>
        <taxon>Cyanophyceae</taxon>
        <taxon>Coleofasciculales</taxon>
        <taxon>Coleofasciculaceae</taxon>
        <taxon>Allocoleopsis</taxon>
        <taxon>Allocoleopsis franciscana</taxon>
    </lineage>
</organism>
<dbReference type="EMBL" id="CP003630">
    <property type="protein sequence ID" value="AFZ19242.1"/>
    <property type="molecule type" value="Genomic_DNA"/>
</dbReference>
<dbReference type="Proteomes" id="UP000010471">
    <property type="component" value="Chromosome"/>
</dbReference>
<dbReference type="AlphaFoldDB" id="K9WI94"/>
<dbReference type="HOGENOM" id="CLU_2620313_0_0_3"/>
<name>K9WI94_9CYAN</name>
<dbReference type="eggNOG" id="ENOG50333MY">
    <property type="taxonomic scope" value="Bacteria"/>
</dbReference>
<reference evidence="1 2" key="1">
    <citation type="submission" date="2012-06" db="EMBL/GenBank/DDBJ databases">
        <title>Finished chromosome of genome of Microcoleus sp. PCC 7113.</title>
        <authorList>
            <consortium name="US DOE Joint Genome Institute"/>
            <person name="Gugger M."/>
            <person name="Coursin T."/>
            <person name="Rippka R."/>
            <person name="Tandeau De Marsac N."/>
            <person name="Huntemann M."/>
            <person name="Wei C.-L."/>
            <person name="Han J."/>
            <person name="Detter J.C."/>
            <person name="Han C."/>
            <person name="Tapia R."/>
            <person name="Chen A."/>
            <person name="Kyrpides N."/>
            <person name="Mavromatis K."/>
            <person name="Markowitz V."/>
            <person name="Szeto E."/>
            <person name="Ivanova N."/>
            <person name="Pagani I."/>
            <person name="Pati A."/>
            <person name="Goodwin L."/>
            <person name="Nordberg H.P."/>
            <person name="Cantor M.N."/>
            <person name="Hua S.X."/>
            <person name="Woyke T."/>
            <person name="Kerfeld C.A."/>
        </authorList>
    </citation>
    <scope>NUCLEOTIDE SEQUENCE [LARGE SCALE GENOMIC DNA]</scope>
    <source>
        <strain evidence="1 2">PCC 7113</strain>
    </source>
</reference>
<dbReference type="KEGG" id="mic:Mic7113_3517"/>
<sequence length="78" mass="8492">MRCAISSRAGQVLARGSLILHKDDEGELRLDLQTDGGRLIEGGIIGPDGDMTSASERLFSRFLEVWGMSDLTLTVTVR</sequence>
<protein>
    <submittedName>
        <fullName evidence="1">Uncharacterized protein</fullName>
    </submittedName>
</protein>
<gene>
    <name evidence="1" type="ORF">Mic7113_3517</name>
</gene>
<proteinExistence type="predicted"/>
<accession>K9WI94</accession>
<dbReference type="RefSeq" id="WP_015183384.1">
    <property type="nucleotide sequence ID" value="NC_019738.1"/>
</dbReference>
<evidence type="ECO:0000313" key="1">
    <source>
        <dbReference type="EMBL" id="AFZ19242.1"/>
    </source>
</evidence>
<evidence type="ECO:0000313" key="2">
    <source>
        <dbReference type="Proteomes" id="UP000010471"/>
    </source>
</evidence>
<keyword evidence="2" id="KW-1185">Reference proteome</keyword>
<dbReference type="OrthoDB" id="466450at2"/>